<keyword evidence="2" id="KW-0472">Membrane</keyword>
<feature type="compositionally biased region" description="Acidic residues" evidence="1">
    <location>
        <begin position="29"/>
        <end position="39"/>
    </location>
</feature>
<feature type="transmembrane region" description="Helical" evidence="2">
    <location>
        <begin position="56"/>
        <end position="79"/>
    </location>
</feature>
<gene>
    <name evidence="3" type="ORF">ACFQO6_06285</name>
</gene>
<dbReference type="RefSeq" id="WP_255889984.1">
    <property type="nucleotide sequence ID" value="NZ_JAFMZM010000002.1"/>
</dbReference>
<name>A0ABW2MXX0_9ACTN</name>
<sequence length="305" mass="32787">MQDERPDRDQAPDAGEDASPPAADAQDPQPDEVDEIDEWREPENADWLTEPSPQRLGWSALAGTFILGVVTSLIVVLTWQMVTGDDAEGGSTDGTRLAGRSEPLDGTSDTGTPDTGTSDTGVTASPDRPFATRLSRCASASRTIAGVLQAAQPSLDQWAVHVGAMNKLVVGEITLPQATAFWNRTRVGAQRRVADFREAMRTLRLRGVDCPSPALLAPGAQALPACAQQVEAEIGVVRAASRSIDTWDQHVQHMDMMLLGELSPEDATRMWLSMWQQGVRDLDAYKAAAREASQLDGCARIGSAR</sequence>
<proteinExistence type="predicted"/>
<evidence type="ECO:0000313" key="3">
    <source>
        <dbReference type="EMBL" id="MFC7359872.1"/>
    </source>
</evidence>
<organism evidence="3 4">
    <name type="scientific">Nocardioides astragali</name>
    <dbReference type="NCBI Taxonomy" id="1776736"/>
    <lineage>
        <taxon>Bacteria</taxon>
        <taxon>Bacillati</taxon>
        <taxon>Actinomycetota</taxon>
        <taxon>Actinomycetes</taxon>
        <taxon>Propionibacteriales</taxon>
        <taxon>Nocardioidaceae</taxon>
        <taxon>Nocardioides</taxon>
    </lineage>
</organism>
<keyword evidence="2" id="KW-0812">Transmembrane</keyword>
<dbReference type="Proteomes" id="UP001596524">
    <property type="component" value="Unassembled WGS sequence"/>
</dbReference>
<evidence type="ECO:0000256" key="2">
    <source>
        <dbReference type="SAM" id="Phobius"/>
    </source>
</evidence>
<feature type="region of interest" description="Disordered" evidence="1">
    <location>
        <begin position="1"/>
        <end position="39"/>
    </location>
</feature>
<feature type="compositionally biased region" description="Low complexity" evidence="1">
    <location>
        <begin position="17"/>
        <end position="28"/>
    </location>
</feature>
<dbReference type="EMBL" id="JBHTCH010000004">
    <property type="protein sequence ID" value="MFC7359872.1"/>
    <property type="molecule type" value="Genomic_DNA"/>
</dbReference>
<evidence type="ECO:0008006" key="5">
    <source>
        <dbReference type="Google" id="ProtNLM"/>
    </source>
</evidence>
<feature type="compositionally biased region" description="Low complexity" evidence="1">
    <location>
        <begin position="105"/>
        <end position="123"/>
    </location>
</feature>
<feature type="region of interest" description="Disordered" evidence="1">
    <location>
        <begin position="85"/>
        <end position="129"/>
    </location>
</feature>
<comment type="caution">
    <text evidence="3">The sequence shown here is derived from an EMBL/GenBank/DDBJ whole genome shotgun (WGS) entry which is preliminary data.</text>
</comment>
<evidence type="ECO:0000313" key="4">
    <source>
        <dbReference type="Proteomes" id="UP001596524"/>
    </source>
</evidence>
<keyword evidence="4" id="KW-1185">Reference proteome</keyword>
<accession>A0ABW2MXX0</accession>
<protein>
    <recommendedName>
        <fullName evidence="5">DUF4439 domain-containing protein</fullName>
    </recommendedName>
</protein>
<reference evidence="4" key="1">
    <citation type="journal article" date="2019" name="Int. J. Syst. Evol. Microbiol.">
        <title>The Global Catalogue of Microorganisms (GCM) 10K type strain sequencing project: providing services to taxonomists for standard genome sequencing and annotation.</title>
        <authorList>
            <consortium name="The Broad Institute Genomics Platform"/>
            <consortium name="The Broad Institute Genome Sequencing Center for Infectious Disease"/>
            <person name="Wu L."/>
            <person name="Ma J."/>
        </authorList>
    </citation>
    <scope>NUCLEOTIDE SEQUENCE [LARGE SCALE GENOMIC DNA]</scope>
    <source>
        <strain evidence="4">FCH27</strain>
    </source>
</reference>
<feature type="compositionally biased region" description="Basic and acidic residues" evidence="1">
    <location>
        <begin position="1"/>
        <end position="11"/>
    </location>
</feature>
<keyword evidence="2" id="KW-1133">Transmembrane helix</keyword>
<evidence type="ECO:0000256" key="1">
    <source>
        <dbReference type="SAM" id="MobiDB-lite"/>
    </source>
</evidence>